<reference evidence="2 3" key="1">
    <citation type="journal article" date="2015" name="Genome Announc.">
        <title>Draft Genome Sequence of the Terrestrial Cyanobacterium Scytonema millei VB511283, Isolated from Eastern India.</title>
        <authorList>
            <person name="Sen D."/>
            <person name="Chandrababunaidu M.M."/>
            <person name="Singh D."/>
            <person name="Sanghi N."/>
            <person name="Ghorai A."/>
            <person name="Mishra G.P."/>
            <person name="Madduluri M."/>
            <person name="Adhikary S.P."/>
            <person name="Tripathy S."/>
        </authorList>
    </citation>
    <scope>NUCLEOTIDE SEQUENCE [LARGE SCALE GENOMIC DNA]</scope>
    <source>
        <strain evidence="2 3">VB511283</strain>
    </source>
</reference>
<dbReference type="InterPro" id="IPR036061">
    <property type="entry name" value="CheW-like_dom_sf"/>
</dbReference>
<dbReference type="EMBL" id="JTJC03000009">
    <property type="protein sequence ID" value="NHC37562.1"/>
    <property type="molecule type" value="Genomic_DNA"/>
</dbReference>
<dbReference type="InterPro" id="IPR002545">
    <property type="entry name" value="CheW-lke_dom"/>
</dbReference>
<evidence type="ECO:0000313" key="2">
    <source>
        <dbReference type="EMBL" id="NHC37562.1"/>
    </source>
</evidence>
<accession>A0A9X5I7I8</accession>
<dbReference type="GO" id="GO:0006935">
    <property type="term" value="P:chemotaxis"/>
    <property type="evidence" value="ECO:0007669"/>
    <property type="project" value="InterPro"/>
</dbReference>
<dbReference type="AlphaFoldDB" id="A0A9X5I7I8"/>
<dbReference type="SMART" id="SM00260">
    <property type="entry name" value="CheW"/>
    <property type="match status" value="1"/>
</dbReference>
<dbReference type="GO" id="GO:0007165">
    <property type="term" value="P:signal transduction"/>
    <property type="evidence" value="ECO:0007669"/>
    <property type="project" value="InterPro"/>
</dbReference>
<dbReference type="OrthoDB" id="425983at2"/>
<dbReference type="GO" id="GO:0005829">
    <property type="term" value="C:cytosol"/>
    <property type="evidence" value="ECO:0007669"/>
    <property type="project" value="TreeGrafter"/>
</dbReference>
<comment type="caution">
    <text evidence="2">The sequence shown here is derived from an EMBL/GenBank/DDBJ whole genome shotgun (WGS) entry which is preliminary data.</text>
</comment>
<organism evidence="2 3">
    <name type="scientific">Scytonema millei VB511283</name>
    <dbReference type="NCBI Taxonomy" id="1245923"/>
    <lineage>
        <taxon>Bacteria</taxon>
        <taxon>Bacillati</taxon>
        <taxon>Cyanobacteriota</taxon>
        <taxon>Cyanophyceae</taxon>
        <taxon>Nostocales</taxon>
        <taxon>Scytonemataceae</taxon>
        <taxon>Scytonema</taxon>
    </lineage>
</organism>
<evidence type="ECO:0000259" key="1">
    <source>
        <dbReference type="PROSITE" id="PS50851"/>
    </source>
</evidence>
<sequence length="174" mass="19044">MEILDSLAKTSSLRLDGGSPSSQEKFLRCRLGSQDSGLLALIHVAEVIQIVLTEILPVPAMPECILGICNWRGKMLWLVDLNLFLDYPPLIASEIASVPLMAIVMQIEGQSMGLVVSQVQDIEWHDLSQIQPATASLFAAKTLPFLQGYLPQADAIVLDPAAIARCPMWQLHRG</sequence>
<keyword evidence="3" id="KW-1185">Reference proteome</keyword>
<dbReference type="PANTHER" id="PTHR22617">
    <property type="entry name" value="CHEMOTAXIS SENSOR HISTIDINE KINASE-RELATED"/>
    <property type="match status" value="1"/>
</dbReference>
<dbReference type="PANTHER" id="PTHR22617:SF23">
    <property type="entry name" value="CHEMOTAXIS PROTEIN CHEW"/>
    <property type="match status" value="1"/>
</dbReference>
<name>A0A9X5I7I8_9CYAN</name>
<proteinExistence type="predicted"/>
<gene>
    <name evidence="2" type="ORF">QH73_0023490</name>
</gene>
<dbReference type="Pfam" id="PF01584">
    <property type="entry name" value="CheW"/>
    <property type="match status" value="1"/>
</dbReference>
<feature type="domain" description="CheW-like" evidence="1">
    <location>
        <begin position="23"/>
        <end position="169"/>
    </location>
</feature>
<dbReference type="Proteomes" id="UP000031532">
    <property type="component" value="Unassembled WGS sequence"/>
</dbReference>
<dbReference type="RefSeq" id="WP_039713514.1">
    <property type="nucleotide sequence ID" value="NZ_JTJC03000009.1"/>
</dbReference>
<protein>
    <submittedName>
        <fullName evidence="2">Chemotaxis protein CheW</fullName>
    </submittedName>
</protein>
<dbReference type="InterPro" id="IPR039315">
    <property type="entry name" value="CheW"/>
</dbReference>
<dbReference type="PROSITE" id="PS50851">
    <property type="entry name" value="CHEW"/>
    <property type="match status" value="1"/>
</dbReference>
<dbReference type="Gene3D" id="2.40.50.180">
    <property type="entry name" value="CheA-289, Domain 4"/>
    <property type="match status" value="1"/>
</dbReference>
<evidence type="ECO:0000313" key="3">
    <source>
        <dbReference type="Proteomes" id="UP000031532"/>
    </source>
</evidence>
<dbReference type="SUPFAM" id="SSF50341">
    <property type="entry name" value="CheW-like"/>
    <property type="match status" value="1"/>
</dbReference>